<feature type="transmembrane region" description="Helical" evidence="2">
    <location>
        <begin position="56"/>
        <end position="75"/>
    </location>
</feature>
<dbReference type="EMBL" id="JBHPON010000002">
    <property type="protein sequence ID" value="MFC6036241.1"/>
    <property type="molecule type" value="Genomic_DNA"/>
</dbReference>
<evidence type="ECO:0000256" key="2">
    <source>
        <dbReference type="SAM" id="Phobius"/>
    </source>
</evidence>
<keyword evidence="4" id="KW-1185">Reference proteome</keyword>
<gene>
    <name evidence="3" type="ORF">ACFMB1_11855</name>
</gene>
<dbReference type="RefSeq" id="WP_379882528.1">
    <property type="nucleotide sequence ID" value="NZ_JBHPON010000002.1"/>
</dbReference>
<reference evidence="3 4" key="1">
    <citation type="submission" date="2024-09" db="EMBL/GenBank/DDBJ databases">
        <authorList>
            <person name="Zhang Z.-H."/>
        </authorList>
    </citation>
    <scope>NUCLEOTIDE SEQUENCE [LARGE SCALE GENOMIC DNA]</scope>
    <source>
        <strain evidence="3 4">HHTR114</strain>
    </source>
</reference>
<name>A0ABW1KVU7_9PROT</name>
<keyword evidence="2" id="KW-0472">Membrane</keyword>
<evidence type="ECO:0000313" key="3">
    <source>
        <dbReference type="EMBL" id="MFC6036241.1"/>
    </source>
</evidence>
<comment type="caution">
    <text evidence="3">The sequence shown here is derived from an EMBL/GenBank/DDBJ whole genome shotgun (WGS) entry which is preliminary data.</text>
</comment>
<feature type="transmembrane region" description="Helical" evidence="2">
    <location>
        <begin position="30"/>
        <end position="50"/>
    </location>
</feature>
<accession>A0ABW1KVU7</accession>
<organism evidence="3 4">
    <name type="scientific">Hyphococcus aureus</name>
    <dbReference type="NCBI Taxonomy" id="2666033"/>
    <lineage>
        <taxon>Bacteria</taxon>
        <taxon>Pseudomonadati</taxon>
        <taxon>Pseudomonadota</taxon>
        <taxon>Alphaproteobacteria</taxon>
        <taxon>Parvularculales</taxon>
        <taxon>Parvularculaceae</taxon>
        <taxon>Hyphococcus</taxon>
    </lineage>
</organism>
<evidence type="ECO:0000313" key="4">
    <source>
        <dbReference type="Proteomes" id="UP001596116"/>
    </source>
</evidence>
<protein>
    <submittedName>
        <fullName evidence="3">Uncharacterized protein</fullName>
    </submittedName>
</protein>
<feature type="region of interest" description="Disordered" evidence="1">
    <location>
        <begin position="1"/>
        <end position="21"/>
    </location>
</feature>
<proteinExistence type="predicted"/>
<keyword evidence="2" id="KW-0812">Transmembrane</keyword>
<keyword evidence="2" id="KW-1133">Transmembrane helix</keyword>
<sequence>MASEREQSPHYIPELDPDNPASGPKMKQRFLWFLLLCGLSLWAAAAIAFMTGNERLAMILAIVGMIMIVPLAPGIG</sequence>
<evidence type="ECO:0000256" key="1">
    <source>
        <dbReference type="SAM" id="MobiDB-lite"/>
    </source>
</evidence>
<dbReference type="Proteomes" id="UP001596116">
    <property type="component" value="Unassembled WGS sequence"/>
</dbReference>